<evidence type="ECO:0000313" key="17">
    <source>
        <dbReference type="EMBL" id="KAG9396998.1"/>
    </source>
</evidence>
<feature type="compositionally biased region" description="Polar residues" evidence="13">
    <location>
        <begin position="425"/>
        <end position="436"/>
    </location>
</feature>
<dbReference type="InterPro" id="IPR044492">
    <property type="entry name" value="P_typ_ATPase_HD_dom"/>
</dbReference>
<protein>
    <submittedName>
        <fullName evidence="17">Cation-transporting P-type ATPase</fullName>
    </submittedName>
</protein>
<dbReference type="GO" id="GO:0140358">
    <property type="term" value="F:P-type transmembrane transporter activity"/>
    <property type="evidence" value="ECO:0007669"/>
    <property type="project" value="InterPro"/>
</dbReference>
<dbReference type="PANTHER" id="PTHR45630">
    <property type="entry name" value="CATION-TRANSPORTING ATPASE-RELATED"/>
    <property type="match status" value="1"/>
</dbReference>
<reference evidence="17" key="1">
    <citation type="submission" date="2021-05" db="EMBL/GenBank/DDBJ databases">
        <title>A free-living protist that lacks canonical eukaryotic 1 DNA replication and segregation systems.</title>
        <authorList>
            <person name="Salas-Leiva D.E."/>
            <person name="Tromer E.C."/>
            <person name="Curtis B.A."/>
            <person name="Jerlstrom-Hultqvist J."/>
            <person name="Kolisko M."/>
            <person name="Yi Z."/>
            <person name="Salas-Leiva J.S."/>
            <person name="Gallot-Lavallee L."/>
            <person name="Kops G.J.P.L."/>
            <person name="Archibald J.M."/>
            <person name="Simpson A.G.B."/>
            <person name="Roger A.J."/>
        </authorList>
    </citation>
    <scope>NUCLEOTIDE SEQUENCE</scope>
    <source>
        <strain evidence="17">BICM</strain>
    </source>
</reference>
<keyword evidence="6" id="KW-0547">Nucleotide-binding</keyword>
<feature type="transmembrane region" description="Helical" evidence="14">
    <location>
        <begin position="940"/>
        <end position="964"/>
    </location>
</feature>
<feature type="transmembrane region" description="Helical" evidence="14">
    <location>
        <begin position="831"/>
        <end position="850"/>
    </location>
</feature>
<feature type="transmembrane region" description="Helical" evidence="14">
    <location>
        <begin position="1013"/>
        <end position="1034"/>
    </location>
</feature>
<keyword evidence="5" id="KW-0479">Metal-binding</keyword>
<feature type="transmembrane region" description="Helical" evidence="14">
    <location>
        <begin position="243"/>
        <end position="263"/>
    </location>
</feature>
<feature type="transmembrane region" description="Helical" evidence="14">
    <location>
        <begin position="283"/>
        <end position="303"/>
    </location>
</feature>
<dbReference type="InterPro" id="IPR018303">
    <property type="entry name" value="ATPase_P-typ_P_site"/>
</dbReference>
<feature type="domain" description="P-type ATPase A" evidence="15">
    <location>
        <begin position="106"/>
        <end position="224"/>
    </location>
</feature>
<evidence type="ECO:0000256" key="6">
    <source>
        <dbReference type="ARBA" id="ARBA00022741"/>
    </source>
</evidence>
<dbReference type="Gene3D" id="3.40.1110.10">
    <property type="entry name" value="Calcium-transporting ATPase, cytoplasmic domain N"/>
    <property type="match status" value="1"/>
</dbReference>
<dbReference type="InterPro" id="IPR008250">
    <property type="entry name" value="ATPase_P-typ_transduc_dom_A_sf"/>
</dbReference>
<dbReference type="GO" id="GO:0016887">
    <property type="term" value="F:ATP hydrolysis activity"/>
    <property type="evidence" value="ECO:0007669"/>
    <property type="project" value="InterPro"/>
</dbReference>
<dbReference type="SFLD" id="SFLDF00027">
    <property type="entry name" value="p-type_atpase"/>
    <property type="match status" value="1"/>
</dbReference>
<dbReference type="NCBIfam" id="TIGR01657">
    <property type="entry name" value="P-ATPase-V"/>
    <property type="match status" value="1"/>
</dbReference>
<keyword evidence="10 14" id="KW-1133">Transmembrane helix</keyword>
<comment type="caution">
    <text evidence="17">The sequence shown here is derived from an EMBL/GenBank/DDBJ whole genome shotgun (WGS) entry which is preliminary data.</text>
</comment>
<dbReference type="InterPro" id="IPR059000">
    <property type="entry name" value="ATPase_P-type_domA"/>
</dbReference>
<evidence type="ECO:0000256" key="13">
    <source>
        <dbReference type="SAM" id="MobiDB-lite"/>
    </source>
</evidence>
<dbReference type="Gene3D" id="1.20.1110.10">
    <property type="entry name" value="Calcium-transporting ATPase, transmembrane domain"/>
    <property type="match status" value="1"/>
</dbReference>
<organism evidence="17 18">
    <name type="scientific">Carpediemonas membranifera</name>
    <dbReference type="NCBI Taxonomy" id="201153"/>
    <lineage>
        <taxon>Eukaryota</taxon>
        <taxon>Metamonada</taxon>
        <taxon>Carpediemonas-like organisms</taxon>
        <taxon>Carpediemonas</taxon>
    </lineage>
</organism>
<dbReference type="SFLD" id="SFLDS00003">
    <property type="entry name" value="Haloacid_Dehalogenase"/>
    <property type="match status" value="1"/>
</dbReference>
<dbReference type="InterPro" id="IPR004014">
    <property type="entry name" value="ATPase_P-typ_cation-transptr_N"/>
</dbReference>
<dbReference type="Proteomes" id="UP000717585">
    <property type="component" value="Unassembled WGS sequence"/>
</dbReference>
<dbReference type="Gene3D" id="2.70.150.10">
    <property type="entry name" value="Calcium-transporting ATPase, cytoplasmic transduction domain A"/>
    <property type="match status" value="1"/>
</dbReference>
<dbReference type="Gene3D" id="3.40.50.1000">
    <property type="entry name" value="HAD superfamily/HAD-like"/>
    <property type="match status" value="2"/>
</dbReference>
<keyword evidence="4 14" id="KW-0812">Transmembrane</keyword>
<dbReference type="PANTHER" id="PTHR45630:SF8">
    <property type="entry name" value="CATION-TRANSPORTING ATPASE"/>
    <property type="match status" value="1"/>
</dbReference>
<evidence type="ECO:0000256" key="1">
    <source>
        <dbReference type="ARBA" id="ARBA00004141"/>
    </source>
</evidence>
<dbReference type="SFLD" id="SFLDG00002">
    <property type="entry name" value="C1.7:_P-type_atpase_like"/>
    <property type="match status" value="1"/>
</dbReference>
<comment type="catalytic activity">
    <reaction evidence="12">
        <text>ATP + H2O = ADP + phosphate + H(+)</text>
        <dbReference type="Rhea" id="RHEA:13065"/>
        <dbReference type="ChEBI" id="CHEBI:15377"/>
        <dbReference type="ChEBI" id="CHEBI:15378"/>
        <dbReference type="ChEBI" id="CHEBI:30616"/>
        <dbReference type="ChEBI" id="CHEBI:43474"/>
        <dbReference type="ChEBI" id="CHEBI:456216"/>
    </reaction>
</comment>
<dbReference type="GO" id="GO:0046872">
    <property type="term" value="F:metal ion binding"/>
    <property type="evidence" value="ECO:0007669"/>
    <property type="project" value="UniProtKB-KW"/>
</dbReference>
<feature type="region of interest" description="Disordered" evidence="13">
    <location>
        <begin position="392"/>
        <end position="436"/>
    </location>
</feature>
<evidence type="ECO:0000256" key="9">
    <source>
        <dbReference type="ARBA" id="ARBA00022967"/>
    </source>
</evidence>
<dbReference type="NCBIfam" id="TIGR01494">
    <property type="entry name" value="ATPase_P-type"/>
    <property type="match status" value="1"/>
</dbReference>
<evidence type="ECO:0000256" key="14">
    <source>
        <dbReference type="SAM" id="Phobius"/>
    </source>
</evidence>
<evidence type="ECO:0000256" key="12">
    <source>
        <dbReference type="ARBA" id="ARBA00049360"/>
    </source>
</evidence>
<evidence type="ECO:0000256" key="2">
    <source>
        <dbReference type="ARBA" id="ARBA00006000"/>
    </source>
</evidence>
<dbReference type="InterPro" id="IPR023299">
    <property type="entry name" value="ATPase_P-typ_cyto_dom_N"/>
</dbReference>
<dbReference type="GO" id="GO:0005524">
    <property type="term" value="F:ATP binding"/>
    <property type="evidence" value="ECO:0007669"/>
    <property type="project" value="UniProtKB-KW"/>
</dbReference>
<evidence type="ECO:0000256" key="3">
    <source>
        <dbReference type="ARBA" id="ARBA00022553"/>
    </source>
</evidence>
<evidence type="ECO:0000256" key="10">
    <source>
        <dbReference type="ARBA" id="ARBA00022989"/>
    </source>
</evidence>
<name>A0A8J6E4B5_9EUKA</name>
<evidence type="ECO:0000259" key="16">
    <source>
        <dbReference type="Pfam" id="PF00690"/>
    </source>
</evidence>
<dbReference type="PRINTS" id="PR00119">
    <property type="entry name" value="CATATPASE"/>
</dbReference>
<feature type="transmembrane region" description="Helical" evidence="14">
    <location>
        <begin position="894"/>
        <end position="920"/>
    </location>
</feature>
<feature type="transmembrane region" description="Helical" evidence="14">
    <location>
        <begin position="66"/>
        <end position="86"/>
    </location>
</feature>
<feature type="transmembrane region" description="Helical" evidence="14">
    <location>
        <begin position="976"/>
        <end position="1001"/>
    </location>
</feature>
<dbReference type="AlphaFoldDB" id="A0A8J6E4B5"/>
<dbReference type="PROSITE" id="PS00154">
    <property type="entry name" value="ATPASE_E1_E2"/>
    <property type="match status" value="1"/>
</dbReference>
<evidence type="ECO:0000259" key="15">
    <source>
        <dbReference type="Pfam" id="PF00122"/>
    </source>
</evidence>
<keyword evidence="3" id="KW-0597">Phosphoprotein</keyword>
<gene>
    <name evidence="17" type="ORF">J8273_1348</name>
</gene>
<keyword evidence="8" id="KW-0460">Magnesium</keyword>
<comment type="similarity">
    <text evidence="2">Belongs to the cation transport ATPase (P-type) (TC 3.A.3) family. Type V subfamily.</text>
</comment>
<dbReference type="Pfam" id="PF00690">
    <property type="entry name" value="Cation_ATPase_N"/>
    <property type="match status" value="1"/>
</dbReference>
<accession>A0A8J6E4B5</accession>
<feature type="transmembrane region" description="Helical" evidence="14">
    <location>
        <begin position="38"/>
        <end position="60"/>
    </location>
</feature>
<dbReference type="GO" id="GO:0019829">
    <property type="term" value="F:ATPase-coupled monoatomic cation transmembrane transporter activity"/>
    <property type="evidence" value="ECO:0007669"/>
    <property type="project" value="TreeGrafter"/>
</dbReference>
<dbReference type="InterPro" id="IPR023298">
    <property type="entry name" value="ATPase_P-typ_TM_dom_sf"/>
</dbReference>
<dbReference type="Pfam" id="PF13246">
    <property type="entry name" value="Cation_ATPase"/>
    <property type="match status" value="1"/>
</dbReference>
<evidence type="ECO:0000256" key="5">
    <source>
        <dbReference type="ARBA" id="ARBA00022723"/>
    </source>
</evidence>
<dbReference type="FunFam" id="1.20.1110.10:FF:000023">
    <property type="entry name" value="Cation-transporting ATPase"/>
    <property type="match status" value="1"/>
</dbReference>
<dbReference type="OrthoDB" id="48943at2759"/>
<comment type="subcellular location">
    <subcellularLocation>
        <location evidence="1">Membrane</location>
        <topology evidence="1">Multi-pass membrane protein</topology>
    </subcellularLocation>
</comment>
<keyword evidence="18" id="KW-1185">Reference proteome</keyword>
<keyword evidence="11 14" id="KW-0472">Membrane</keyword>
<evidence type="ECO:0000256" key="8">
    <source>
        <dbReference type="ARBA" id="ARBA00022842"/>
    </source>
</evidence>
<proteinExistence type="inferred from homology"/>
<dbReference type="InterPro" id="IPR023214">
    <property type="entry name" value="HAD_sf"/>
</dbReference>
<evidence type="ECO:0000313" key="18">
    <source>
        <dbReference type="Proteomes" id="UP000717585"/>
    </source>
</evidence>
<dbReference type="InterPro" id="IPR006544">
    <property type="entry name" value="P-type_TPase_V"/>
</dbReference>
<evidence type="ECO:0000256" key="11">
    <source>
        <dbReference type="ARBA" id="ARBA00023136"/>
    </source>
</evidence>
<feature type="transmembrane region" description="Helical" evidence="14">
    <location>
        <begin position="856"/>
        <end position="874"/>
    </location>
</feature>
<dbReference type="SUPFAM" id="SSF81665">
    <property type="entry name" value="Calcium ATPase, transmembrane domain M"/>
    <property type="match status" value="1"/>
</dbReference>
<keyword evidence="7" id="KW-0067">ATP-binding</keyword>
<feature type="compositionally biased region" description="Basic and acidic residues" evidence="13">
    <location>
        <begin position="392"/>
        <end position="408"/>
    </location>
</feature>
<evidence type="ECO:0000256" key="7">
    <source>
        <dbReference type="ARBA" id="ARBA00022840"/>
    </source>
</evidence>
<dbReference type="InterPro" id="IPR001757">
    <property type="entry name" value="P_typ_ATPase"/>
</dbReference>
<keyword evidence="9" id="KW-1278">Translocase</keyword>
<dbReference type="EMBL" id="JAHDYR010000004">
    <property type="protein sequence ID" value="KAG9396998.1"/>
    <property type="molecule type" value="Genomic_DNA"/>
</dbReference>
<feature type="domain" description="Cation-transporting P-type ATPase N-terminal" evidence="16">
    <location>
        <begin position="9"/>
        <end position="59"/>
    </location>
</feature>
<dbReference type="InterPro" id="IPR036412">
    <property type="entry name" value="HAD-like_sf"/>
</dbReference>
<evidence type="ECO:0000256" key="4">
    <source>
        <dbReference type="ARBA" id="ARBA00022692"/>
    </source>
</evidence>
<dbReference type="Pfam" id="PF00122">
    <property type="entry name" value="E1-E2_ATPase"/>
    <property type="match status" value="1"/>
</dbReference>
<dbReference type="SUPFAM" id="SSF81653">
    <property type="entry name" value="Calcium ATPase, transduction domain A"/>
    <property type="match status" value="1"/>
</dbReference>
<dbReference type="SUPFAM" id="SSF56784">
    <property type="entry name" value="HAD-like"/>
    <property type="match status" value="1"/>
</dbReference>
<dbReference type="GO" id="GO:0016020">
    <property type="term" value="C:membrane"/>
    <property type="evidence" value="ECO:0007669"/>
    <property type="project" value="UniProtKB-SubCell"/>
</dbReference>
<sequence>MGFSLNLASLRHGRAESEIPRLREEYGTNSMDTHPPSLIRLLVTQVIHPFYLFQVVSFIFWAIDDYLVYACCILLISTFSAIVETFQTRRSQLRLYKMARQDGTCTVIRRQTGGISSVTIPVDDIVPGDLVRLYHGDNVPCDIVLTSGDVVVNEATLTGESTPTLKTPLIPDDEDEVLDPDDVSSRHVLYSGTTVVQTRTASGHAYGISIRTGFSTAKGKMIMSIMNPPEKGAFTFYRDSIRFLFVMCGLSVIGFLVSLYFFIKLHVSWKVIALQAGDIITIVVPPALPACMSVGTSFAMGFLRKKHIQCVAPQHINVAGKVKTVVFDKTGTLTEDHLALHGVIHSGDSAADQPTPLMRTALACCHTLATHDGGLIGDVLEQIMLHESEAVMRDGHQVEQDRSVREESSTSTDETSQDGFVPIRSSYSPGSPPESLQNHIPCGLKSAFATPYLSEAASPLGSTRKFPDLDMVMEPIDFIAESSVAAVLSFPGRTIPDIHVVRRFPFESSLQRMSVVVCRPVLTIFTKGSPERIISHCDPATIPSNLARVLEDEASAGRRVIAVAYKDLDTSLAPELDQVSRAELEADLTFVGLVSFVNPLREDTLECLGVLRRANIRTIMCTGDNPHTAVAVARHAGMITDEVLYVIPDDQTDGVLVVDSPDPAEATCAIDPSTLEFTAHSPTGLCYRHDSCSSKDSLLGASLPSVPYPYALVVTGSSFDRLLTMARKNDPPRSVDFVDLVCARVAVFARMTPENKADAVRMLQKRTGVLTAMIGDGANDCNSLKAADVGISLSSSEASIAAPFTSTAGSIRAVIDVLRHGRCALVTSFQAFKYMALYSMIQFISVISLYRINTDLSNGEFIYIDLFLILPLAFSMSRAKPVDMLVKRTPPAKLVGGTILSSLLGQILIVLVLQVVLQVYVVHRPWYVEISANPDTSNTYSMLVTTVFCLSATMYLSTAVSFSLGRPWRQGLHRNFILVASVVVLIVTTAILVLGQLPFVLHWMEMTPTPLEFRVVVFIFAVLFVVLSVSWEAVTMQYRLYSRVKRLVMPRKHLRATKQRSKRIRLIERHLEKVWDVD</sequence>